<protein>
    <recommendedName>
        <fullName evidence="3">Phosphatidylinositol-4-phosphate 5-kinase</fullName>
    </recommendedName>
</protein>
<reference evidence="2" key="1">
    <citation type="journal article" date="2012" name="Proc. Natl. Acad. Sci. U.S.A.">
        <title>Antigenic diversity is generated by distinct evolutionary mechanisms in African trypanosome species.</title>
        <authorList>
            <person name="Jackson A.P."/>
            <person name="Berry A."/>
            <person name="Aslett M."/>
            <person name="Allison H.C."/>
            <person name="Burton P."/>
            <person name="Vavrova-Anderson J."/>
            <person name="Brown R."/>
            <person name="Browne H."/>
            <person name="Corton N."/>
            <person name="Hauser H."/>
            <person name="Gamble J."/>
            <person name="Gilderthorp R."/>
            <person name="Marcello L."/>
            <person name="McQuillan J."/>
            <person name="Otto T.D."/>
            <person name="Quail M.A."/>
            <person name="Sanders M.J."/>
            <person name="van Tonder A."/>
            <person name="Ginger M.L."/>
            <person name="Field M.C."/>
            <person name="Barry J.D."/>
            <person name="Hertz-Fowler C."/>
            <person name="Berriman M."/>
        </authorList>
    </citation>
    <scope>NUCLEOTIDE SEQUENCE</scope>
    <source>
        <strain evidence="2">Y486</strain>
    </source>
</reference>
<evidence type="ECO:0008006" key="3">
    <source>
        <dbReference type="Google" id="ProtNLM"/>
    </source>
</evidence>
<sequence>MSKQKQVQINYDEVDETTGYKVAELFVWTKFDETYLQKSEDDREGDVDAWVDTFCEEMEGEGLAYDRNFVRAVCTLGIYAGLRDEFQQRTGSGKAVYPNGDRYDGEFFEGKKHGRGRYIFVSRGKSECDRIVEREMQKLGDGKPDEDFVKSVAERYQIGTHIVSHIVEYGFHPCYHGDYVCGKRVGQGMMKNKDGSIYKGEFLENKRDGQGMFFYINGDIFSGNWKDGKKHGFGTYHFVGGSEYRGLWKNGVFTQGQWIFQDGSYYEGHFNKKNRPCDDEASMHYPSLKMSQTGKFKRGIWAPTSELKVCEETPVDGMTWTD</sequence>
<dbReference type="Pfam" id="PF02493">
    <property type="entry name" value="MORN"/>
    <property type="match status" value="5"/>
</dbReference>
<dbReference type="SMART" id="SM00698">
    <property type="entry name" value="MORN"/>
    <property type="match status" value="4"/>
</dbReference>
<dbReference type="SUPFAM" id="SSF82185">
    <property type="entry name" value="Histone H3 K4-specific methyltransferase SET7/9 N-terminal domain"/>
    <property type="match status" value="2"/>
</dbReference>
<accession>G0TSV4</accession>
<dbReference type="InterPro" id="IPR003409">
    <property type="entry name" value="MORN"/>
</dbReference>
<proteinExistence type="predicted"/>
<dbReference type="VEuPathDB" id="TriTrypDB:TvY486_0302200"/>
<gene>
    <name evidence="2" type="ORF">TVY486_0302200</name>
</gene>
<name>G0TSV4_TRYVY</name>
<dbReference type="Gene3D" id="2.20.110.10">
    <property type="entry name" value="Histone H3 K4-specific methyltransferase SET7/9 N-terminal domain"/>
    <property type="match status" value="3"/>
</dbReference>
<dbReference type="PANTHER" id="PTHR43215:SF14">
    <property type="entry name" value="RADIAL SPOKE HEAD 1 HOMOLOG"/>
    <property type="match status" value="1"/>
</dbReference>
<evidence type="ECO:0000256" key="1">
    <source>
        <dbReference type="ARBA" id="ARBA00022737"/>
    </source>
</evidence>
<organism evidence="2">
    <name type="scientific">Trypanosoma vivax (strain Y486)</name>
    <dbReference type="NCBI Taxonomy" id="1055687"/>
    <lineage>
        <taxon>Eukaryota</taxon>
        <taxon>Discoba</taxon>
        <taxon>Euglenozoa</taxon>
        <taxon>Kinetoplastea</taxon>
        <taxon>Metakinetoplastina</taxon>
        <taxon>Trypanosomatida</taxon>
        <taxon>Trypanosomatidae</taxon>
        <taxon>Trypanosoma</taxon>
        <taxon>Duttonella</taxon>
    </lineage>
</organism>
<dbReference type="AlphaFoldDB" id="G0TSV4"/>
<evidence type="ECO:0000313" key="2">
    <source>
        <dbReference type="EMBL" id="CCC47033.1"/>
    </source>
</evidence>
<dbReference type="PANTHER" id="PTHR43215">
    <property type="entry name" value="RADIAL SPOKE HEAD 1 HOMOLOG"/>
    <property type="match status" value="1"/>
</dbReference>
<dbReference type="OMA" id="FVQGQWI"/>
<dbReference type="EMBL" id="HE573019">
    <property type="protein sequence ID" value="CCC47033.1"/>
    <property type="molecule type" value="Genomic_DNA"/>
</dbReference>
<keyword evidence="1" id="KW-0677">Repeat</keyword>